<dbReference type="EC" id="2.7.13.3" evidence="2"/>
<dbReference type="CDD" id="cd19410">
    <property type="entry name" value="HK9-like_sensor"/>
    <property type="match status" value="1"/>
</dbReference>
<proteinExistence type="predicted"/>
<dbReference type="Proteomes" id="UP000474802">
    <property type="component" value="Unassembled WGS sequence"/>
</dbReference>
<feature type="transmembrane region" description="Helical" evidence="6">
    <location>
        <begin position="187"/>
        <end position="208"/>
    </location>
</feature>
<dbReference type="SUPFAM" id="SSF55874">
    <property type="entry name" value="ATPase domain of HSP90 chaperone/DNA topoisomerase II/histidine kinase"/>
    <property type="match status" value="1"/>
</dbReference>
<evidence type="ECO:0000256" key="3">
    <source>
        <dbReference type="ARBA" id="ARBA00022553"/>
    </source>
</evidence>
<dbReference type="GO" id="GO:0000156">
    <property type="term" value="F:phosphorelay response regulator activity"/>
    <property type="evidence" value="ECO:0007669"/>
    <property type="project" value="TreeGrafter"/>
</dbReference>
<keyword evidence="4" id="KW-0808">Transferase</keyword>
<dbReference type="GO" id="GO:0007234">
    <property type="term" value="P:osmosensory signaling via phosphorelay pathway"/>
    <property type="evidence" value="ECO:0007669"/>
    <property type="project" value="TreeGrafter"/>
</dbReference>
<dbReference type="InterPro" id="IPR007891">
    <property type="entry name" value="CHASE3"/>
</dbReference>
<dbReference type="PRINTS" id="PR00344">
    <property type="entry name" value="BCTRLSENSOR"/>
</dbReference>
<comment type="catalytic activity">
    <reaction evidence="1">
        <text>ATP + protein L-histidine = ADP + protein N-phospho-L-histidine.</text>
        <dbReference type="EC" id="2.7.13.3"/>
    </reaction>
</comment>
<dbReference type="GO" id="GO:0030295">
    <property type="term" value="F:protein kinase activator activity"/>
    <property type="evidence" value="ECO:0007669"/>
    <property type="project" value="TreeGrafter"/>
</dbReference>
<dbReference type="SMART" id="SM00388">
    <property type="entry name" value="HisKA"/>
    <property type="match status" value="1"/>
</dbReference>
<evidence type="ECO:0000313" key="8">
    <source>
        <dbReference type="EMBL" id="NGP18058.1"/>
    </source>
</evidence>
<reference evidence="8 9" key="1">
    <citation type="submission" date="2020-02" db="EMBL/GenBank/DDBJ databases">
        <authorList>
            <person name="Khan S.A."/>
            <person name="Jeon C.O."/>
            <person name="Chun B.H."/>
        </authorList>
    </citation>
    <scope>NUCLEOTIDE SEQUENCE [LARGE SCALE GENOMIC DNA]</scope>
    <source>
        <strain evidence="8 9">H239</strain>
    </source>
</reference>
<dbReference type="InterPro" id="IPR003661">
    <property type="entry name" value="HisK_dim/P_dom"/>
</dbReference>
<keyword evidence="9" id="KW-1185">Reference proteome</keyword>
<dbReference type="InterPro" id="IPR004358">
    <property type="entry name" value="Sig_transdc_His_kin-like_C"/>
</dbReference>
<dbReference type="AlphaFoldDB" id="A0A6M1SLK7"/>
<dbReference type="Gene3D" id="3.30.565.10">
    <property type="entry name" value="Histidine kinase-like ATPase, C-terminal domain"/>
    <property type="match status" value="1"/>
</dbReference>
<dbReference type="InterPro" id="IPR003594">
    <property type="entry name" value="HATPase_dom"/>
</dbReference>
<keyword evidence="3" id="KW-0597">Phosphoprotein</keyword>
<dbReference type="InterPro" id="IPR005467">
    <property type="entry name" value="His_kinase_dom"/>
</dbReference>
<organism evidence="8 9">
    <name type="scientific">Devosia aurantiaca</name>
    <dbReference type="NCBI Taxonomy" id="2714858"/>
    <lineage>
        <taxon>Bacteria</taxon>
        <taxon>Pseudomonadati</taxon>
        <taxon>Pseudomonadota</taxon>
        <taxon>Alphaproteobacteria</taxon>
        <taxon>Hyphomicrobiales</taxon>
        <taxon>Devosiaceae</taxon>
        <taxon>Devosia</taxon>
    </lineage>
</organism>
<keyword evidence="6" id="KW-0472">Membrane</keyword>
<evidence type="ECO:0000256" key="2">
    <source>
        <dbReference type="ARBA" id="ARBA00012438"/>
    </source>
</evidence>
<feature type="transmembrane region" description="Helical" evidence="6">
    <location>
        <begin position="12"/>
        <end position="33"/>
    </location>
</feature>
<dbReference type="SUPFAM" id="SSF47384">
    <property type="entry name" value="Homodimeric domain of signal transducing histidine kinase"/>
    <property type="match status" value="1"/>
</dbReference>
<evidence type="ECO:0000256" key="4">
    <source>
        <dbReference type="ARBA" id="ARBA00022679"/>
    </source>
</evidence>
<feature type="domain" description="Histidine kinase" evidence="7">
    <location>
        <begin position="252"/>
        <end position="489"/>
    </location>
</feature>
<dbReference type="Pfam" id="PF02518">
    <property type="entry name" value="HATPase_c"/>
    <property type="match status" value="1"/>
</dbReference>
<sequence>MPITNQTFVRATALLLLVGLLALLGIIGTNVYLVERSQGYFDEVIQGRIARRAAVDLRVTLQDIESSQRGFLLTQNEDYLDLYNGALPKVDEQLIALDQVLAPYPQAKPYIETLKTDVALKLGEMARTIDLVREGNSAAANAIVDTNEGKATQDAIRGFLDQFIEAVDQRLTEGVANQRSTFNLLRWVSIAGGLVILAVVAGAFWAVISYTRELARARSTVEELNTGLEERVKERTADLGKANEEIQRFAYIVTHDLRAPLVNIMGFTSELETGVQAVKTYIEAQPKEDATPTAVEAREAALTDLPEAVSFIRAATRKMDGLINAILKISREGRRQLKPEPVNLQQLAEASAAAVHHQVADSQGEIDTDIRVGQVFTDRLSIEQVLGNLLDNAIKYQDPSRPLRVSISARHLPGNRVVIEVADNGRGIAEMDHERVFELFRRSGTQNHPGEGIGLAHVRTMVRSLGGDVTLTSTLGQGTTFIVNLPRDLRGYLGNAA</sequence>
<dbReference type="Gene3D" id="1.10.287.130">
    <property type="match status" value="1"/>
</dbReference>
<protein>
    <recommendedName>
        <fullName evidence="2">histidine kinase</fullName>
        <ecNumber evidence="2">2.7.13.3</ecNumber>
    </recommendedName>
</protein>
<accession>A0A6M1SLK7</accession>
<name>A0A6M1SLK7_9HYPH</name>
<reference evidence="8 9" key="2">
    <citation type="submission" date="2020-03" db="EMBL/GenBank/DDBJ databases">
        <title>Devosia chinhatensis sp. nov., isolated from a hexachlorocyclohexane (HCH) dump site in India.</title>
        <authorList>
            <person name="Kumar M."/>
            <person name="Lal R."/>
        </authorList>
    </citation>
    <scope>NUCLEOTIDE SEQUENCE [LARGE SCALE GENOMIC DNA]</scope>
    <source>
        <strain evidence="8 9">H239</strain>
    </source>
</reference>
<dbReference type="InterPro" id="IPR036097">
    <property type="entry name" value="HisK_dim/P_sf"/>
</dbReference>
<evidence type="ECO:0000256" key="5">
    <source>
        <dbReference type="ARBA" id="ARBA00022777"/>
    </source>
</evidence>
<dbReference type="GO" id="GO:0000155">
    <property type="term" value="F:phosphorelay sensor kinase activity"/>
    <property type="evidence" value="ECO:0007669"/>
    <property type="project" value="InterPro"/>
</dbReference>
<evidence type="ECO:0000256" key="1">
    <source>
        <dbReference type="ARBA" id="ARBA00000085"/>
    </source>
</evidence>
<dbReference type="Pfam" id="PF05227">
    <property type="entry name" value="CHASE3"/>
    <property type="match status" value="1"/>
</dbReference>
<evidence type="ECO:0000313" key="9">
    <source>
        <dbReference type="Proteomes" id="UP000474802"/>
    </source>
</evidence>
<dbReference type="RefSeq" id="WP_164534294.1">
    <property type="nucleotide sequence ID" value="NZ_JAALFG010000002.1"/>
</dbReference>
<dbReference type="EMBL" id="JAALFG010000002">
    <property type="protein sequence ID" value="NGP18058.1"/>
    <property type="molecule type" value="Genomic_DNA"/>
</dbReference>
<dbReference type="CDD" id="cd00082">
    <property type="entry name" value="HisKA"/>
    <property type="match status" value="1"/>
</dbReference>
<gene>
    <name evidence="8" type="ORF">G5575_10660</name>
</gene>
<dbReference type="SMART" id="SM00387">
    <property type="entry name" value="HATPase_c"/>
    <property type="match status" value="1"/>
</dbReference>
<keyword evidence="6" id="KW-1133">Transmembrane helix</keyword>
<evidence type="ECO:0000256" key="6">
    <source>
        <dbReference type="SAM" id="Phobius"/>
    </source>
</evidence>
<keyword evidence="6" id="KW-0812">Transmembrane</keyword>
<dbReference type="InterPro" id="IPR036890">
    <property type="entry name" value="HATPase_C_sf"/>
</dbReference>
<comment type="caution">
    <text evidence="8">The sequence shown here is derived from an EMBL/GenBank/DDBJ whole genome shotgun (WGS) entry which is preliminary data.</text>
</comment>
<dbReference type="InterPro" id="IPR050351">
    <property type="entry name" value="BphY/WalK/GraS-like"/>
</dbReference>
<dbReference type="PROSITE" id="PS50109">
    <property type="entry name" value="HIS_KIN"/>
    <property type="match status" value="1"/>
</dbReference>
<dbReference type="PANTHER" id="PTHR42878:SF15">
    <property type="entry name" value="BACTERIOPHYTOCHROME"/>
    <property type="match status" value="1"/>
</dbReference>
<dbReference type="PANTHER" id="PTHR42878">
    <property type="entry name" value="TWO-COMPONENT HISTIDINE KINASE"/>
    <property type="match status" value="1"/>
</dbReference>
<keyword evidence="5" id="KW-0418">Kinase</keyword>
<evidence type="ECO:0000259" key="7">
    <source>
        <dbReference type="PROSITE" id="PS50109"/>
    </source>
</evidence>